<dbReference type="Proteomes" id="UP000012042">
    <property type="component" value="Chromosome"/>
</dbReference>
<dbReference type="AlphaFoldDB" id="M5AG23"/>
<accession>M5AG23</accession>
<dbReference type="HOGENOM" id="CLU_159919_0_0_9"/>
<dbReference type="RefSeq" id="WP_015474425.1">
    <property type="nucleotide sequence ID" value="NC_020819.1"/>
</dbReference>
<dbReference type="EMBL" id="AP012167">
    <property type="protein sequence ID" value="BAN07784.1"/>
    <property type="molecule type" value="Genomic_DNA"/>
</dbReference>
<protein>
    <submittedName>
        <fullName evidence="1">Uncharacterized protein</fullName>
    </submittedName>
</protein>
<name>M5AG23_LEVBR</name>
<reference evidence="1 2" key="1">
    <citation type="journal article" date="2013" name="PLoS ONE">
        <title>Genomic Analysis by Deep Sequencing of the Probiotic Lactobacillus brevis KB290 Harboring Nine Plasmids Reveals Genomic Stability.</title>
        <authorList>
            <person name="Fukao M."/>
            <person name="Oshima K."/>
            <person name="Morita H."/>
            <person name="Toh H."/>
            <person name="Suda W."/>
            <person name="Kim S.W."/>
            <person name="Suzuki S."/>
            <person name="Yakabe T."/>
            <person name="Hattori M."/>
            <person name="Yajima N."/>
        </authorList>
    </citation>
    <scope>NUCLEOTIDE SEQUENCE [LARGE SCALE GENOMIC DNA]</scope>
    <source>
        <strain evidence="1 2">KB290</strain>
    </source>
</reference>
<evidence type="ECO:0000313" key="2">
    <source>
        <dbReference type="Proteomes" id="UP000012042"/>
    </source>
</evidence>
<sequence length="129" mass="14424">MDEHPRKVELLTQLSLLNPDDGINPSWAAVMGFALDKVVSDVANYTHLTIKDLPEELDHTLVALCQQLLTTHQLLTPVADRDNDVKSINEGDTSVTFKSSSEAYMELQAVNTLTDNYLAQLNVFRVVKR</sequence>
<dbReference type="PATRIC" id="fig|1001583.3.peg.2130"/>
<proteinExistence type="predicted"/>
<gene>
    <name evidence="1" type="ORF">LVISKB_2149</name>
</gene>
<dbReference type="KEGG" id="lbk:LVISKB_2149"/>
<organism evidence="1 2">
    <name type="scientific">Levilactobacillus brevis KB290</name>
    <dbReference type="NCBI Taxonomy" id="1001583"/>
    <lineage>
        <taxon>Bacteria</taxon>
        <taxon>Bacillati</taxon>
        <taxon>Bacillota</taxon>
        <taxon>Bacilli</taxon>
        <taxon>Lactobacillales</taxon>
        <taxon>Lactobacillaceae</taxon>
        <taxon>Levilactobacillus</taxon>
    </lineage>
</organism>
<evidence type="ECO:0000313" key="1">
    <source>
        <dbReference type="EMBL" id="BAN07784.1"/>
    </source>
</evidence>